<keyword evidence="3" id="KW-0337">GPI-anchor biosynthesis</keyword>
<gene>
    <name evidence="9" type="ORF">BCR43DRAFT_57181</name>
</gene>
<evidence type="ECO:0000256" key="8">
    <source>
        <dbReference type="SAM" id="Phobius"/>
    </source>
</evidence>
<dbReference type="OrthoDB" id="17366at2759"/>
<evidence type="ECO:0000313" key="10">
    <source>
        <dbReference type="Proteomes" id="UP000242180"/>
    </source>
</evidence>
<evidence type="ECO:0000256" key="6">
    <source>
        <dbReference type="ARBA" id="ARBA00022989"/>
    </source>
</evidence>
<keyword evidence="7 8" id="KW-0472">Membrane</keyword>
<dbReference type="UniPathway" id="UPA00196"/>
<dbReference type="STRING" id="13706.A0A1X2HVJ0"/>
<dbReference type="GO" id="GO:0005789">
    <property type="term" value="C:endoplasmic reticulum membrane"/>
    <property type="evidence" value="ECO:0007669"/>
    <property type="project" value="UniProtKB-SubCell"/>
</dbReference>
<evidence type="ECO:0000313" key="9">
    <source>
        <dbReference type="EMBL" id="ORZ03622.1"/>
    </source>
</evidence>
<dbReference type="EMBL" id="MCGN01000001">
    <property type="protein sequence ID" value="ORZ03622.1"/>
    <property type="molecule type" value="Genomic_DNA"/>
</dbReference>
<comment type="subcellular location">
    <subcellularLocation>
        <location evidence="1">Endoplasmic reticulum membrane</location>
        <topology evidence="1">Multi-pass membrane protein</topology>
    </subcellularLocation>
</comment>
<protein>
    <submittedName>
        <fullName evidence="9">GPI biosynthesis protein Pig-F</fullName>
    </submittedName>
</protein>
<reference evidence="9 10" key="1">
    <citation type="submission" date="2016-07" db="EMBL/GenBank/DDBJ databases">
        <title>Pervasive Adenine N6-methylation of Active Genes in Fungi.</title>
        <authorList>
            <consortium name="DOE Joint Genome Institute"/>
            <person name="Mondo S.J."/>
            <person name="Dannebaum R.O."/>
            <person name="Kuo R.C."/>
            <person name="Labutti K."/>
            <person name="Haridas S."/>
            <person name="Kuo A."/>
            <person name="Salamov A."/>
            <person name="Ahrendt S.R."/>
            <person name="Lipzen A."/>
            <person name="Sullivan W."/>
            <person name="Andreopoulos W.B."/>
            <person name="Clum A."/>
            <person name="Lindquist E."/>
            <person name="Daum C."/>
            <person name="Ramamoorthy G.K."/>
            <person name="Gryganskyi A."/>
            <person name="Culley D."/>
            <person name="Magnuson J.K."/>
            <person name="James T.Y."/>
            <person name="O'Malley M.A."/>
            <person name="Stajich J.E."/>
            <person name="Spatafora J.W."/>
            <person name="Visel A."/>
            <person name="Grigoriev I.V."/>
        </authorList>
    </citation>
    <scope>NUCLEOTIDE SEQUENCE [LARGE SCALE GENOMIC DNA]</scope>
    <source>
        <strain evidence="9 10">NRRL 2496</strain>
    </source>
</reference>
<proteinExistence type="predicted"/>
<dbReference type="GO" id="GO:0006506">
    <property type="term" value="P:GPI anchor biosynthetic process"/>
    <property type="evidence" value="ECO:0007669"/>
    <property type="project" value="UniProtKB-UniPathway"/>
</dbReference>
<feature type="transmembrane region" description="Helical" evidence="8">
    <location>
        <begin position="39"/>
        <end position="61"/>
    </location>
</feature>
<keyword evidence="10" id="KW-1185">Reference proteome</keyword>
<keyword evidence="5" id="KW-0256">Endoplasmic reticulum</keyword>
<comment type="caution">
    <text evidence="9">The sequence shown here is derived from an EMBL/GenBank/DDBJ whole genome shotgun (WGS) entry which is preliminary data.</text>
</comment>
<evidence type="ECO:0000256" key="3">
    <source>
        <dbReference type="ARBA" id="ARBA00022502"/>
    </source>
</evidence>
<feature type="transmembrane region" description="Helical" evidence="8">
    <location>
        <begin position="73"/>
        <end position="96"/>
    </location>
</feature>
<dbReference type="Proteomes" id="UP000242180">
    <property type="component" value="Unassembled WGS sequence"/>
</dbReference>
<dbReference type="Pfam" id="PF06699">
    <property type="entry name" value="PIG-F"/>
    <property type="match status" value="1"/>
</dbReference>
<dbReference type="InParanoid" id="A0A1X2HVJ0"/>
<sequence>MPLAIPHQLATGFVASLLNYAATFIIPSSRLLQDPLDTLSTAIPILALGHATLLVLTLLFIKHQTVKQTLSSLGFAILAAIVGVGVLHGLIVLFGAPLLDKFNHTLAFATYLSIITVIPTFTALAPADSSVWVKAFLQHCPTETVEIYAYSQAICTLSGAWIGAIVLPLDWERDWQVWPISCIISTYLGHSVGVMAAFGWSSFKMVFGKKKTD</sequence>
<dbReference type="AlphaFoldDB" id="A0A1X2HVJ0"/>
<feature type="transmembrane region" description="Helical" evidence="8">
    <location>
        <begin position="108"/>
        <end position="127"/>
    </location>
</feature>
<accession>A0A1X2HVJ0</accession>
<evidence type="ECO:0000256" key="5">
    <source>
        <dbReference type="ARBA" id="ARBA00022824"/>
    </source>
</evidence>
<comment type="pathway">
    <text evidence="2">Glycolipid biosynthesis; glycosylphosphatidylinositol-anchor biosynthesis.</text>
</comment>
<dbReference type="OMA" id="WQRWPVT"/>
<organism evidence="9 10">
    <name type="scientific">Syncephalastrum racemosum</name>
    <name type="common">Filamentous fungus</name>
    <dbReference type="NCBI Taxonomy" id="13706"/>
    <lineage>
        <taxon>Eukaryota</taxon>
        <taxon>Fungi</taxon>
        <taxon>Fungi incertae sedis</taxon>
        <taxon>Mucoromycota</taxon>
        <taxon>Mucoromycotina</taxon>
        <taxon>Mucoromycetes</taxon>
        <taxon>Mucorales</taxon>
        <taxon>Syncephalastraceae</taxon>
        <taxon>Syncephalastrum</taxon>
    </lineage>
</organism>
<feature type="transmembrane region" description="Helical" evidence="8">
    <location>
        <begin position="175"/>
        <end position="200"/>
    </location>
</feature>
<feature type="transmembrane region" description="Helical" evidence="8">
    <location>
        <begin position="147"/>
        <end position="169"/>
    </location>
</feature>
<evidence type="ECO:0000256" key="1">
    <source>
        <dbReference type="ARBA" id="ARBA00004477"/>
    </source>
</evidence>
<keyword evidence="4 8" id="KW-0812">Transmembrane</keyword>
<dbReference type="InterPro" id="IPR009580">
    <property type="entry name" value="GPI_biosynthesis_protein_Pig-F"/>
</dbReference>
<evidence type="ECO:0000256" key="7">
    <source>
        <dbReference type="ARBA" id="ARBA00023136"/>
    </source>
</evidence>
<evidence type="ECO:0000256" key="2">
    <source>
        <dbReference type="ARBA" id="ARBA00004687"/>
    </source>
</evidence>
<evidence type="ECO:0000256" key="4">
    <source>
        <dbReference type="ARBA" id="ARBA00022692"/>
    </source>
</evidence>
<keyword evidence="6 8" id="KW-1133">Transmembrane helix</keyword>
<name>A0A1X2HVJ0_SYNRA</name>